<protein>
    <submittedName>
        <fullName evidence="3">DUF5753 domain-containing protein</fullName>
    </submittedName>
</protein>
<reference evidence="3" key="1">
    <citation type="submission" date="2017-02" db="UniProtKB">
        <authorList>
            <consortium name="WormBaseParasite"/>
        </authorList>
    </citation>
    <scope>IDENTIFICATION</scope>
</reference>
<proteinExistence type="predicted"/>
<gene>
    <name evidence="1" type="ORF">BTMF_LOCUS5164</name>
</gene>
<dbReference type="EMBL" id="UZAG01005437">
    <property type="protein sequence ID" value="VDO17766.1"/>
    <property type="molecule type" value="Genomic_DNA"/>
</dbReference>
<dbReference type="AlphaFoldDB" id="A0A0R3QHP0"/>
<reference evidence="1 2" key="2">
    <citation type="submission" date="2018-11" db="EMBL/GenBank/DDBJ databases">
        <authorList>
            <consortium name="Pathogen Informatics"/>
        </authorList>
    </citation>
    <scope>NUCLEOTIDE SEQUENCE [LARGE SCALE GENOMIC DNA]</scope>
</reference>
<evidence type="ECO:0000313" key="3">
    <source>
        <dbReference type="WBParaSite" id="BTMF_0000590801-mRNA-1"/>
    </source>
</evidence>
<sequence>MISAETSVETSDMPQVIEAEVVRSSPGVLVVQYKQESTQYTGILLAENGANGTPGIISEDMSRFRETVKA</sequence>
<evidence type="ECO:0000313" key="2">
    <source>
        <dbReference type="Proteomes" id="UP000280834"/>
    </source>
</evidence>
<dbReference type="WBParaSite" id="BTMF_0000590801-mRNA-1">
    <property type="protein sequence ID" value="BTMF_0000590801-mRNA-1"/>
    <property type="gene ID" value="BTMF_0000590801"/>
</dbReference>
<name>A0A0R3QHP0_9BILA</name>
<dbReference type="Proteomes" id="UP000280834">
    <property type="component" value="Unassembled WGS sequence"/>
</dbReference>
<organism evidence="3">
    <name type="scientific">Brugia timori</name>
    <dbReference type="NCBI Taxonomy" id="42155"/>
    <lineage>
        <taxon>Eukaryota</taxon>
        <taxon>Metazoa</taxon>
        <taxon>Ecdysozoa</taxon>
        <taxon>Nematoda</taxon>
        <taxon>Chromadorea</taxon>
        <taxon>Rhabditida</taxon>
        <taxon>Spirurina</taxon>
        <taxon>Spiruromorpha</taxon>
        <taxon>Filarioidea</taxon>
        <taxon>Onchocercidae</taxon>
        <taxon>Brugia</taxon>
    </lineage>
</organism>
<accession>A0A0R3QHP0</accession>
<keyword evidence="2" id="KW-1185">Reference proteome</keyword>
<evidence type="ECO:0000313" key="1">
    <source>
        <dbReference type="EMBL" id="VDO17766.1"/>
    </source>
</evidence>